<dbReference type="AlphaFoldDB" id="A0A250XS44"/>
<dbReference type="PANTHER" id="PTHR44329">
    <property type="entry name" value="SERINE/THREONINE-PROTEIN KINASE TNNI3K-RELATED"/>
    <property type="match status" value="1"/>
</dbReference>
<dbReference type="InterPro" id="IPR000719">
    <property type="entry name" value="Prot_kinase_dom"/>
</dbReference>
<dbReference type="PROSITE" id="PS00108">
    <property type="entry name" value="PROTEIN_KINASE_ST"/>
    <property type="match status" value="1"/>
</dbReference>
<dbReference type="InterPro" id="IPR008271">
    <property type="entry name" value="Ser/Thr_kinase_AS"/>
</dbReference>
<proteinExistence type="predicted"/>
<name>A0A250XS44_9CHLO</name>
<evidence type="ECO:0000313" key="3">
    <source>
        <dbReference type="Proteomes" id="UP000232323"/>
    </source>
</evidence>
<dbReference type="SUPFAM" id="SSF56112">
    <property type="entry name" value="Protein kinase-like (PK-like)"/>
    <property type="match status" value="1"/>
</dbReference>
<comment type="caution">
    <text evidence="2">The sequence shown here is derived from an EMBL/GenBank/DDBJ whole genome shotgun (WGS) entry which is preliminary data.</text>
</comment>
<evidence type="ECO:0000259" key="1">
    <source>
        <dbReference type="PROSITE" id="PS50011"/>
    </source>
</evidence>
<dbReference type="GO" id="GO:0005524">
    <property type="term" value="F:ATP binding"/>
    <property type="evidence" value="ECO:0007669"/>
    <property type="project" value="InterPro"/>
</dbReference>
<sequence>VLLEVAQAIQHLHELKLIHCDIKPENVLLKSDVSKGIGFATKLSDFGLAKILRENYYIVNRSGSGTVTHLAPELFQVGSKLTVAVDTFSFGIMMWELYTGQRAYGGLGRDAIIDRVYKKKARPVFPVGVPPMYASLAKGCWENDQTLRPNFLVVIAKLTEMLEHFQNTNNNGQQTVSTA</sequence>
<accession>A0A250XS44</accession>
<evidence type="ECO:0000313" key="2">
    <source>
        <dbReference type="EMBL" id="GAX85752.1"/>
    </source>
</evidence>
<gene>
    <name evidence="2" type="ORF">CEUSTIGMA_g13167.t1</name>
</gene>
<dbReference type="PROSITE" id="PS50011">
    <property type="entry name" value="PROTEIN_KINASE_DOM"/>
    <property type="match status" value="1"/>
</dbReference>
<dbReference type="EMBL" id="BEGY01000189">
    <property type="protein sequence ID" value="GAX85752.1"/>
    <property type="molecule type" value="Genomic_DNA"/>
</dbReference>
<dbReference type="Pfam" id="PF07714">
    <property type="entry name" value="PK_Tyr_Ser-Thr"/>
    <property type="match status" value="1"/>
</dbReference>
<dbReference type="SMART" id="SM00220">
    <property type="entry name" value="S_TKc"/>
    <property type="match status" value="1"/>
</dbReference>
<dbReference type="Proteomes" id="UP000232323">
    <property type="component" value="Unassembled WGS sequence"/>
</dbReference>
<dbReference type="Gene3D" id="1.10.510.10">
    <property type="entry name" value="Transferase(Phosphotransferase) domain 1"/>
    <property type="match status" value="1"/>
</dbReference>
<dbReference type="InterPro" id="IPR011009">
    <property type="entry name" value="Kinase-like_dom_sf"/>
</dbReference>
<dbReference type="OrthoDB" id="543250at2759"/>
<dbReference type="InterPro" id="IPR001245">
    <property type="entry name" value="Ser-Thr/Tyr_kinase_cat_dom"/>
</dbReference>
<dbReference type="STRING" id="1157962.A0A250XS44"/>
<organism evidence="2 3">
    <name type="scientific">Chlamydomonas eustigma</name>
    <dbReference type="NCBI Taxonomy" id="1157962"/>
    <lineage>
        <taxon>Eukaryota</taxon>
        <taxon>Viridiplantae</taxon>
        <taxon>Chlorophyta</taxon>
        <taxon>core chlorophytes</taxon>
        <taxon>Chlorophyceae</taxon>
        <taxon>CS clade</taxon>
        <taxon>Chlamydomonadales</taxon>
        <taxon>Chlamydomonadaceae</taxon>
        <taxon>Chlamydomonas</taxon>
    </lineage>
</organism>
<dbReference type="PANTHER" id="PTHR44329:SF214">
    <property type="entry name" value="PROTEIN KINASE DOMAIN-CONTAINING PROTEIN"/>
    <property type="match status" value="1"/>
</dbReference>
<reference evidence="2 3" key="1">
    <citation type="submission" date="2017-08" db="EMBL/GenBank/DDBJ databases">
        <title>Acidophilic green algal genome provides insights into adaptation to an acidic environment.</title>
        <authorList>
            <person name="Hirooka S."/>
            <person name="Hirose Y."/>
            <person name="Kanesaki Y."/>
            <person name="Higuchi S."/>
            <person name="Fujiwara T."/>
            <person name="Onuma R."/>
            <person name="Era A."/>
            <person name="Ohbayashi R."/>
            <person name="Uzuka A."/>
            <person name="Nozaki H."/>
            <person name="Yoshikawa H."/>
            <person name="Miyagishima S.Y."/>
        </authorList>
    </citation>
    <scope>NUCLEOTIDE SEQUENCE [LARGE SCALE GENOMIC DNA]</scope>
    <source>
        <strain evidence="2 3">NIES-2499</strain>
    </source>
</reference>
<protein>
    <recommendedName>
        <fullName evidence="1">Protein kinase domain-containing protein</fullName>
    </recommendedName>
</protein>
<feature type="non-terminal residue" evidence="2">
    <location>
        <position position="1"/>
    </location>
</feature>
<dbReference type="InterPro" id="IPR051681">
    <property type="entry name" value="Ser/Thr_Kinases-Pseudokinases"/>
</dbReference>
<feature type="domain" description="Protein kinase" evidence="1">
    <location>
        <begin position="1"/>
        <end position="162"/>
    </location>
</feature>
<keyword evidence="3" id="KW-1185">Reference proteome</keyword>
<dbReference type="GO" id="GO:0004674">
    <property type="term" value="F:protein serine/threonine kinase activity"/>
    <property type="evidence" value="ECO:0007669"/>
    <property type="project" value="TreeGrafter"/>
</dbReference>